<dbReference type="Proteomes" id="UP000241899">
    <property type="component" value="Unassembled WGS sequence"/>
</dbReference>
<evidence type="ECO:0000256" key="5">
    <source>
        <dbReference type="ARBA" id="ARBA00023136"/>
    </source>
</evidence>
<dbReference type="AlphaFoldDB" id="A0A2T4JMG7"/>
<evidence type="ECO:0000256" key="2">
    <source>
        <dbReference type="ARBA" id="ARBA00022475"/>
    </source>
</evidence>
<evidence type="ECO:0000313" key="8">
    <source>
        <dbReference type="Proteomes" id="UP000241899"/>
    </source>
</evidence>
<comment type="caution">
    <text evidence="7">The sequence shown here is derived from an EMBL/GenBank/DDBJ whole genome shotgun (WGS) entry which is preliminary data.</text>
</comment>
<protein>
    <submittedName>
        <fullName evidence="7">UPF0104 family protein</fullName>
    </submittedName>
</protein>
<reference evidence="7 8" key="1">
    <citation type="submission" date="2018-03" db="EMBL/GenBank/DDBJ databases">
        <title>Rhodobacter veldkampii.</title>
        <authorList>
            <person name="Meyer T.E."/>
            <person name="Miller S."/>
            <person name="Lodha T."/>
            <person name="Gandham S."/>
            <person name="Chintalapati S."/>
            <person name="Chintalapati V.R."/>
        </authorList>
    </citation>
    <scope>NUCLEOTIDE SEQUENCE [LARGE SCALE GENOMIC DNA]</scope>
    <source>
        <strain evidence="7 8">DSM 11550</strain>
    </source>
</reference>
<keyword evidence="2" id="KW-1003">Cell membrane</keyword>
<feature type="transmembrane region" description="Helical" evidence="6">
    <location>
        <begin position="21"/>
        <end position="43"/>
    </location>
</feature>
<feature type="transmembrane region" description="Helical" evidence="6">
    <location>
        <begin position="55"/>
        <end position="73"/>
    </location>
</feature>
<dbReference type="OrthoDB" id="9799911at2"/>
<dbReference type="GO" id="GO:0005886">
    <property type="term" value="C:plasma membrane"/>
    <property type="evidence" value="ECO:0007669"/>
    <property type="project" value="UniProtKB-SubCell"/>
</dbReference>
<feature type="transmembrane region" description="Helical" evidence="6">
    <location>
        <begin position="223"/>
        <end position="243"/>
    </location>
</feature>
<dbReference type="InterPro" id="IPR022791">
    <property type="entry name" value="L-PG_synthase/AglD"/>
</dbReference>
<dbReference type="EMBL" id="PZKF01000002">
    <property type="protein sequence ID" value="PTE19109.1"/>
    <property type="molecule type" value="Genomic_DNA"/>
</dbReference>
<evidence type="ECO:0000256" key="3">
    <source>
        <dbReference type="ARBA" id="ARBA00022692"/>
    </source>
</evidence>
<feature type="transmembrane region" description="Helical" evidence="6">
    <location>
        <begin position="255"/>
        <end position="275"/>
    </location>
</feature>
<comment type="subcellular location">
    <subcellularLocation>
        <location evidence="1">Cell membrane</location>
        <topology evidence="1">Multi-pass membrane protein</topology>
    </subcellularLocation>
</comment>
<feature type="transmembrane region" description="Helical" evidence="6">
    <location>
        <begin position="143"/>
        <end position="176"/>
    </location>
</feature>
<dbReference type="PANTHER" id="PTHR39087">
    <property type="entry name" value="UPF0104 MEMBRANE PROTEIN MJ1595"/>
    <property type="match status" value="1"/>
</dbReference>
<keyword evidence="3 6" id="KW-0812">Transmembrane</keyword>
<evidence type="ECO:0000256" key="6">
    <source>
        <dbReference type="SAM" id="Phobius"/>
    </source>
</evidence>
<feature type="transmembrane region" description="Helical" evidence="6">
    <location>
        <begin position="295"/>
        <end position="322"/>
    </location>
</feature>
<keyword evidence="4 6" id="KW-1133">Transmembrane helix</keyword>
<keyword evidence="8" id="KW-1185">Reference proteome</keyword>
<accession>A0A2T4JMG7</accession>
<dbReference type="Pfam" id="PF03706">
    <property type="entry name" value="LPG_synthase_TM"/>
    <property type="match status" value="1"/>
</dbReference>
<proteinExistence type="predicted"/>
<keyword evidence="5 6" id="KW-0472">Membrane</keyword>
<evidence type="ECO:0000313" key="7">
    <source>
        <dbReference type="EMBL" id="PTE19109.1"/>
    </source>
</evidence>
<evidence type="ECO:0000256" key="1">
    <source>
        <dbReference type="ARBA" id="ARBA00004651"/>
    </source>
</evidence>
<gene>
    <name evidence="7" type="ORF">C5F46_01370</name>
</gene>
<dbReference type="PANTHER" id="PTHR39087:SF2">
    <property type="entry name" value="UPF0104 MEMBRANE PROTEIN MJ1595"/>
    <property type="match status" value="1"/>
</dbReference>
<evidence type="ECO:0000256" key="4">
    <source>
        <dbReference type="ARBA" id="ARBA00022989"/>
    </source>
</evidence>
<dbReference type="RefSeq" id="WP_107323572.1">
    <property type="nucleotide sequence ID" value="NZ_NHSP01000023.1"/>
</dbReference>
<name>A0A2T4JMG7_9RHOB</name>
<dbReference type="NCBIfam" id="TIGR00374">
    <property type="entry name" value="flippase-like domain"/>
    <property type="match status" value="1"/>
</dbReference>
<sequence>MTARRPISSAPAPAPNRRLRDAALMAGLIALVAFGLAALAAATGWEETLAQIARLSPALMAGLLALSGLNYLARGLRWHVFARRLGLRLGLAQNLRHFLGGFALSVTPGRLGELVRMRWIARETGWPLERGAPLALMDRAADLAAMGLLLALSVALAAGGMAGAVPVAIAAAGAAVLVTRPRLLAGAVTLAFRALGRAPRLFARARNAARSLGRFSHGPTLGLALALGGLGWLAEGYAFHLLLTAMGADIGLWRAVAIFIFATLAGGLTGAPGGLGGAEAAMVALLALDGVGMEIALPATAVIRLTTLWFAIVIGLTVFPVAERISKRPRHALENA</sequence>
<organism evidence="7 8">
    <name type="scientific">Phaeovulum veldkampii DSM 11550</name>
    <dbReference type="NCBI Taxonomy" id="1185920"/>
    <lineage>
        <taxon>Bacteria</taxon>
        <taxon>Pseudomonadati</taxon>
        <taxon>Pseudomonadota</taxon>
        <taxon>Alphaproteobacteria</taxon>
        <taxon>Rhodobacterales</taxon>
        <taxon>Paracoccaceae</taxon>
        <taxon>Phaeovulum</taxon>
    </lineage>
</organism>